<evidence type="ECO:0000256" key="2">
    <source>
        <dbReference type="HAMAP-Rule" id="MF_02066"/>
    </source>
</evidence>
<dbReference type="InterPro" id="IPR014162">
    <property type="entry name" value="CpoB_C"/>
</dbReference>
<dbReference type="HAMAP" id="MF_02066">
    <property type="entry name" value="CpoB"/>
    <property type="match status" value="1"/>
</dbReference>
<feature type="coiled-coil region" evidence="2">
    <location>
        <begin position="62"/>
        <end position="107"/>
    </location>
</feature>
<evidence type="ECO:0000256" key="3">
    <source>
        <dbReference type="SAM" id="MobiDB-lite"/>
    </source>
</evidence>
<name>A0ABM9I9M1_9GAMM</name>
<dbReference type="Gene3D" id="1.20.5.110">
    <property type="match status" value="1"/>
</dbReference>
<dbReference type="InterPro" id="IPR011990">
    <property type="entry name" value="TPR-like_helical_dom_sf"/>
</dbReference>
<dbReference type="Proteomes" id="UP001162030">
    <property type="component" value="Chromosome"/>
</dbReference>
<sequence>MHLRTPVLTFLLWGSLYGAIVYAQQYGQMYDRRYDQDQTGYGVPTLEERVAQLEKRLSGNTLMEMYKRIEQLQAEVLKLRGENEELAHQLEELKKQQQTMYMDLDQRMQGLSAGVSGAPQAPVDQSALPEDAAPEDPTVSQAAAQPAPALAGDPGNRQAAYQKAFNTLKEGKYPEAIKEFKNFIAAYPTGDYADNAHYWLAETYYVSRDFNASRDMFRKLIKDFPQSPKVPDALLKIGFIEYETGQKANAKELLTEVIKRYPDSSAAKLAEKRLDKLRQEAKR</sequence>
<organism evidence="6 7">
    <name type="scientific">Methylocaldum szegediense</name>
    <dbReference type="NCBI Taxonomy" id="73780"/>
    <lineage>
        <taxon>Bacteria</taxon>
        <taxon>Pseudomonadati</taxon>
        <taxon>Pseudomonadota</taxon>
        <taxon>Gammaproteobacteria</taxon>
        <taxon>Methylococcales</taxon>
        <taxon>Methylococcaceae</taxon>
        <taxon>Methylocaldum</taxon>
    </lineage>
</organism>
<feature type="domain" description="Outer membrane lipoprotein BamD-like" evidence="4">
    <location>
        <begin position="157"/>
        <end position="279"/>
    </location>
</feature>
<reference evidence="6 7" key="1">
    <citation type="submission" date="2023-03" db="EMBL/GenBank/DDBJ databases">
        <authorList>
            <person name="Pearce D."/>
        </authorList>
    </citation>
    <scope>NUCLEOTIDE SEQUENCE [LARGE SCALE GENOMIC DNA]</scope>
    <source>
        <strain evidence="6">Msz</strain>
    </source>
</reference>
<evidence type="ECO:0000313" key="7">
    <source>
        <dbReference type="Proteomes" id="UP001162030"/>
    </source>
</evidence>
<comment type="function">
    <text evidence="2">Mediates coordination of peptidoglycan synthesis and outer membrane constriction during cell division.</text>
</comment>
<evidence type="ECO:0000259" key="5">
    <source>
        <dbReference type="Pfam" id="PF16331"/>
    </source>
</evidence>
<dbReference type="Gene3D" id="1.25.40.10">
    <property type="entry name" value="Tetratricopeptide repeat domain"/>
    <property type="match status" value="1"/>
</dbReference>
<keyword evidence="1 2" id="KW-0732">Signal</keyword>
<dbReference type="Pfam" id="PF13525">
    <property type="entry name" value="YfiO"/>
    <property type="match status" value="1"/>
</dbReference>
<proteinExistence type="inferred from homology"/>
<keyword evidence="2" id="KW-0175">Coiled coil</keyword>
<evidence type="ECO:0000256" key="1">
    <source>
        <dbReference type="ARBA" id="ARBA00022729"/>
    </source>
</evidence>
<feature type="domain" description="YbgF trimerisation" evidence="5">
    <location>
        <begin position="46"/>
        <end position="114"/>
    </location>
</feature>
<dbReference type="InterPro" id="IPR032519">
    <property type="entry name" value="YbgF_tri"/>
</dbReference>
<dbReference type="NCBIfam" id="TIGR02795">
    <property type="entry name" value="tol_pal_ybgF"/>
    <property type="match status" value="1"/>
</dbReference>
<keyword evidence="2" id="KW-0131">Cell cycle</keyword>
<comment type="subcellular location">
    <subcellularLocation>
        <location evidence="2">Periplasm</location>
    </subcellularLocation>
</comment>
<dbReference type="InterPro" id="IPR034706">
    <property type="entry name" value="CpoB"/>
</dbReference>
<keyword evidence="7" id="KW-1185">Reference proteome</keyword>
<dbReference type="Pfam" id="PF16331">
    <property type="entry name" value="TolA_bind_tri"/>
    <property type="match status" value="1"/>
</dbReference>
<dbReference type="EMBL" id="OX458333">
    <property type="protein sequence ID" value="CAI8977507.1"/>
    <property type="molecule type" value="Genomic_DNA"/>
</dbReference>
<comment type="similarity">
    <text evidence="2">Belongs to the CpoB family.</text>
</comment>
<dbReference type="InterPro" id="IPR039565">
    <property type="entry name" value="BamD-like"/>
</dbReference>
<feature type="compositionally biased region" description="Low complexity" evidence="3">
    <location>
        <begin position="141"/>
        <end position="151"/>
    </location>
</feature>
<evidence type="ECO:0000259" key="4">
    <source>
        <dbReference type="Pfam" id="PF13525"/>
    </source>
</evidence>
<keyword evidence="2" id="KW-0574">Periplasm</keyword>
<feature type="region of interest" description="Disordered" evidence="3">
    <location>
        <begin position="112"/>
        <end position="155"/>
    </location>
</feature>
<evidence type="ECO:0000313" key="6">
    <source>
        <dbReference type="EMBL" id="CAI8977507.1"/>
    </source>
</evidence>
<dbReference type="GO" id="GO:0051301">
    <property type="term" value="P:cell division"/>
    <property type="evidence" value="ECO:0007669"/>
    <property type="project" value="UniProtKB-KW"/>
</dbReference>
<protein>
    <recommendedName>
        <fullName evidence="2">Cell division coordinator CpoB</fullName>
    </recommendedName>
</protein>
<gene>
    <name evidence="2 6" type="primary">cpoB</name>
    <name evidence="6" type="ORF">MSZNOR_5036</name>
</gene>
<dbReference type="SUPFAM" id="SSF48452">
    <property type="entry name" value="TPR-like"/>
    <property type="match status" value="1"/>
</dbReference>
<accession>A0ABM9I9M1</accession>
<keyword evidence="2 6" id="KW-0132">Cell division</keyword>